<organism evidence="2 3">
    <name type="scientific">Ditylenchus destructor</name>
    <dbReference type="NCBI Taxonomy" id="166010"/>
    <lineage>
        <taxon>Eukaryota</taxon>
        <taxon>Metazoa</taxon>
        <taxon>Ecdysozoa</taxon>
        <taxon>Nematoda</taxon>
        <taxon>Chromadorea</taxon>
        <taxon>Rhabditida</taxon>
        <taxon>Tylenchina</taxon>
        <taxon>Tylenchomorpha</taxon>
        <taxon>Sphaerularioidea</taxon>
        <taxon>Anguinidae</taxon>
        <taxon>Anguininae</taxon>
        <taxon>Ditylenchus</taxon>
    </lineage>
</organism>
<evidence type="ECO:0000313" key="3">
    <source>
        <dbReference type="Proteomes" id="UP001201812"/>
    </source>
</evidence>
<dbReference type="Proteomes" id="UP001201812">
    <property type="component" value="Unassembled WGS sequence"/>
</dbReference>
<proteinExistence type="predicted"/>
<reference evidence="2" key="1">
    <citation type="submission" date="2022-01" db="EMBL/GenBank/DDBJ databases">
        <title>Genome Sequence Resource for Two Populations of Ditylenchus destructor, the Migratory Endoparasitic Phytonematode.</title>
        <authorList>
            <person name="Zhang H."/>
            <person name="Lin R."/>
            <person name="Xie B."/>
        </authorList>
    </citation>
    <scope>NUCLEOTIDE SEQUENCE</scope>
    <source>
        <strain evidence="2">BazhouSP</strain>
    </source>
</reference>
<keyword evidence="1" id="KW-1133">Transmembrane helix</keyword>
<sequence>MNLKILLALGRRLHIFSYLLCLSIFLKVCTASSIYKINAQPTAETVKQKQPNIEWVPILERNKSNLTTIVLDVFRQNDKVTTEKVDRISKMLNESIEAQERELAEGNRKLSDLTTPDTFDNSSNAPLSSSFVIFLLIFLLFDIIY</sequence>
<accession>A0AAD4R1Q0</accession>
<name>A0AAD4R1Q0_9BILA</name>
<evidence type="ECO:0000313" key="2">
    <source>
        <dbReference type="EMBL" id="KAI1716266.1"/>
    </source>
</evidence>
<dbReference type="AlphaFoldDB" id="A0AAD4R1Q0"/>
<keyword evidence="1" id="KW-0472">Membrane</keyword>
<evidence type="ECO:0000256" key="1">
    <source>
        <dbReference type="SAM" id="Phobius"/>
    </source>
</evidence>
<gene>
    <name evidence="2" type="ORF">DdX_07307</name>
</gene>
<protein>
    <submittedName>
        <fullName evidence="2">Uncharacterized protein</fullName>
    </submittedName>
</protein>
<dbReference type="EMBL" id="JAKKPZ010000010">
    <property type="protein sequence ID" value="KAI1716266.1"/>
    <property type="molecule type" value="Genomic_DNA"/>
</dbReference>
<keyword evidence="3" id="KW-1185">Reference proteome</keyword>
<keyword evidence="1" id="KW-0812">Transmembrane</keyword>
<comment type="caution">
    <text evidence="2">The sequence shown here is derived from an EMBL/GenBank/DDBJ whole genome shotgun (WGS) entry which is preliminary data.</text>
</comment>
<feature type="transmembrane region" description="Helical" evidence="1">
    <location>
        <begin position="125"/>
        <end position="144"/>
    </location>
</feature>